<comment type="subcellular location">
    <subcellularLocation>
        <location evidence="1">Cell envelope</location>
    </subcellularLocation>
</comment>
<keyword evidence="7" id="KW-1185">Reference proteome</keyword>
<dbReference type="EMBL" id="CP001016">
    <property type="protein sequence ID" value="ACB96406.1"/>
    <property type="molecule type" value="Genomic_DNA"/>
</dbReference>
<dbReference type="RefSeq" id="WP_012385757.1">
    <property type="nucleotide sequence ID" value="NC_010581.1"/>
</dbReference>
<reference evidence="6 7" key="2">
    <citation type="journal article" date="2010" name="J. Bacteriol.">
        <title>Complete genome sequence of Beijerinckia indica subsp. indica.</title>
        <authorList>
            <person name="Tamas I."/>
            <person name="Dedysh S.N."/>
            <person name="Liesack W."/>
            <person name="Stott M.B."/>
            <person name="Alam M."/>
            <person name="Murrell J.C."/>
            <person name="Dunfield P.F."/>
        </authorList>
    </citation>
    <scope>NUCLEOTIDE SEQUENCE [LARGE SCALE GENOMIC DNA]</scope>
    <source>
        <strain evidence="7">ATCC 9039 / DSM 1715 / NCIMB 8712</strain>
    </source>
</reference>
<proteinExistence type="inferred from homology"/>
<dbReference type="InterPro" id="IPR028082">
    <property type="entry name" value="Peripla_BP_I"/>
</dbReference>
<evidence type="ECO:0000256" key="2">
    <source>
        <dbReference type="ARBA" id="ARBA00007639"/>
    </source>
</evidence>
<dbReference type="eggNOG" id="COG1879">
    <property type="taxonomic scope" value="Bacteria"/>
</dbReference>
<dbReference type="CDD" id="cd06321">
    <property type="entry name" value="PBP1_ABC_sugar_binding-like"/>
    <property type="match status" value="1"/>
</dbReference>
<comment type="similarity">
    <text evidence="2">Belongs to the bacterial solute-binding protein 2 family.</text>
</comment>
<feature type="signal peptide" evidence="4">
    <location>
        <begin position="1"/>
        <end position="20"/>
    </location>
</feature>
<evidence type="ECO:0000313" key="6">
    <source>
        <dbReference type="EMBL" id="ACB96406.1"/>
    </source>
</evidence>
<dbReference type="Proteomes" id="UP000001695">
    <property type="component" value="Chromosome"/>
</dbReference>
<organism evidence="6 7">
    <name type="scientific">Beijerinckia indica subsp. indica (strain ATCC 9039 / DSM 1715 / NCIMB 8712)</name>
    <dbReference type="NCBI Taxonomy" id="395963"/>
    <lineage>
        <taxon>Bacteria</taxon>
        <taxon>Pseudomonadati</taxon>
        <taxon>Pseudomonadota</taxon>
        <taxon>Alphaproteobacteria</taxon>
        <taxon>Hyphomicrobiales</taxon>
        <taxon>Beijerinckiaceae</taxon>
        <taxon>Beijerinckia</taxon>
    </lineage>
</organism>
<dbReference type="SUPFAM" id="SSF53822">
    <property type="entry name" value="Periplasmic binding protein-like I"/>
    <property type="match status" value="1"/>
</dbReference>
<feature type="domain" description="Periplasmic binding protein" evidence="5">
    <location>
        <begin position="26"/>
        <end position="281"/>
    </location>
</feature>
<evidence type="ECO:0000256" key="4">
    <source>
        <dbReference type="SAM" id="SignalP"/>
    </source>
</evidence>
<dbReference type="PANTHER" id="PTHR46847">
    <property type="entry name" value="D-ALLOSE-BINDING PERIPLASMIC PROTEIN-RELATED"/>
    <property type="match status" value="1"/>
</dbReference>
<reference evidence="7" key="1">
    <citation type="submission" date="2008-03" db="EMBL/GenBank/DDBJ databases">
        <title>Complete sequence of chromosome of Beijerinckia indica subsp. indica ATCC 9039.</title>
        <authorList>
            <consortium name="US DOE Joint Genome Institute"/>
            <person name="Copeland A."/>
            <person name="Lucas S."/>
            <person name="Lapidus A."/>
            <person name="Glavina del Rio T."/>
            <person name="Dalin E."/>
            <person name="Tice H."/>
            <person name="Bruce D."/>
            <person name="Goodwin L."/>
            <person name="Pitluck S."/>
            <person name="LaButti K."/>
            <person name="Schmutz J."/>
            <person name="Larimer F."/>
            <person name="Land M."/>
            <person name="Hauser L."/>
            <person name="Kyrpides N."/>
            <person name="Mikhailova N."/>
            <person name="Dunfield P.F."/>
            <person name="Dedysh S.N."/>
            <person name="Liesack W."/>
            <person name="Saw J.H."/>
            <person name="Alam M."/>
            <person name="Chen Y."/>
            <person name="Murrell J.C."/>
            <person name="Richardson P."/>
        </authorList>
    </citation>
    <scope>NUCLEOTIDE SEQUENCE [LARGE SCALE GENOMIC DNA]</scope>
    <source>
        <strain evidence="7">ATCC 9039 / DSM 1715 / NCIMB 8712</strain>
    </source>
</reference>
<dbReference type="PANTHER" id="PTHR46847:SF2">
    <property type="entry name" value="ABC TRANSPORTER SUGAR-BINDING PROTEIN"/>
    <property type="match status" value="1"/>
</dbReference>
<dbReference type="KEGG" id="bid:Bind_2837"/>
<dbReference type="Gene3D" id="3.40.50.2300">
    <property type="match status" value="2"/>
</dbReference>
<evidence type="ECO:0000256" key="1">
    <source>
        <dbReference type="ARBA" id="ARBA00004196"/>
    </source>
</evidence>
<dbReference type="STRING" id="395963.Bind_2837"/>
<dbReference type="GO" id="GO:0030246">
    <property type="term" value="F:carbohydrate binding"/>
    <property type="evidence" value="ECO:0007669"/>
    <property type="project" value="UniProtKB-ARBA"/>
</dbReference>
<protein>
    <submittedName>
        <fullName evidence="6">Periplasmic binding protein/LacI transcriptional regulator</fullName>
    </submittedName>
</protein>
<evidence type="ECO:0000259" key="5">
    <source>
        <dbReference type="Pfam" id="PF13407"/>
    </source>
</evidence>
<dbReference type="InterPro" id="IPR025997">
    <property type="entry name" value="SBP_2_dom"/>
</dbReference>
<accession>B2IKC5</accession>
<feature type="chain" id="PRO_5002778996" evidence="4">
    <location>
        <begin position="21"/>
        <end position="309"/>
    </location>
</feature>
<gene>
    <name evidence="6" type="ordered locus">Bind_2837</name>
</gene>
<keyword evidence="3 4" id="KW-0732">Signal</keyword>
<name>B2IKC5_BEII9</name>
<dbReference type="GO" id="GO:0030313">
    <property type="term" value="C:cell envelope"/>
    <property type="evidence" value="ECO:0007669"/>
    <property type="project" value="UniProtKB-SubCell"/>
</dbReference>
<dbReference type="Pfam" id="PF13407">
    <property type="entry name" value="Peripla_BP_4"/>
    <property type="match status" value="1"/>
</dbReference>
<evidence type="ECO:0000256" key="3">
    <source>
        <dbReference type="ARBA" id="ARBA00022729"/>
    </source>
</evidence>
<dbReference type="HOGENOM" id="CLU_037628_3_7_5"/>
<sequence length="309" mass="32762">MNKVLVAAAAVALMTAQASAKDLKSIGLSLASMDNPYFVAMAKGATASAQKINPNVKINTLDFDYDLNKQATQIDSLIASGVDLILLNPGDPAALEPVIQRAHAAGIPVIAVDTAAKGADITITTDNRQAGEIACQYIVDKLGGKGNVIIQNGPQVSSVRERVEGCKKALANAPEIAVLSSDQNAKGSHRHGMNVMQDHLSQFAKIDAVFTINDRQAIGSDFAAQRLHRNDLIITSVDGAPDIEVALKAKNTCIHASASQDPYAIAQLAVDLGNDLLNGKKPEQDVILIAPKLVTRENVAEYKGWRAER</sequence>
<dbReference type="AlphaFoldDB" id="B2IKC5"/>
<evidence type="ECO:0000313" key="7">
    <source>
        <dbReference type="Proteomes" id="UP000001695"/>
    </source>
</evidence>
<dbReference type="OrthoDB" id="3837830at2"/>